<dbReference type="EMBL" id="JAANIT010003339">
    <property type="protein sequence ID" value="KAG1534302.1"/>
    <property type="molecule type" value="Genomic_DNA"/>
</dbReference>
<dbReference type="OrthoDB" id="2425129at2759"/>
<gene>
    <name evidence="1" type="ORF">G6F51_012169</name>
</gene>
<dbReference type="AlphaFoldDB" id="A0A9P6XXV7"/>
<dbReference type="Proteomes" id="UP000717996">
    <property type="component" value="Unassembled WGS sequence"/>
</dbReference>
<proteinExistence type="predicted"/>
<sequence>MTEQERRLRQLNIPMKIAIGTLKMKKTYGRHGDSTWTSAHAMKIALKKTMPYNAAIQSSAAKQYLMSCMSILVSMFMKSRAHLPPAVNMCKVSFSLLTRIAISESNYSFNVLWPTLEFAVDSLDNDKLSFICGEHVLVSSSEEYKADGVIILDETIEICLLEVSGKYKSNDIPRFSYDHVKGCFGVLSMLNNIIKAYHKAAIKTAITLRVPFVHARGESIYLWSLEVCNNKLYAFQKVYEAKVPFEWLDQAEVLSFGVFVWMLRNLLSKLVESIEAMAREHDKARIGKLLGLKYPGEDLLDFVNTSLKKPARGASYGVLLPQDDQCEATICMSRSL</sequence>
<evidence type="ECO:0000313" key="1">
    <source>
        <dbReference type="EMBL" id="KAG1534302.1"/>
    </source>
</evidence>
<accession>A0A9P6XXV7</accession>
<evidence type="ECO:0000313" key="2">
    <source>
        <dbReference type="Proteomes" id="UP000717996"/>
    </source>
</evidence>
<organism evidence="1 2">
    <name type="scientific">Rhizopus oryzae</name>
    <name type="common">Mucormycosis agent</name>
    <name type="synonym">Rhizopus arrhizus var. delemar</name>
    <dbReference type="NCBI Taxonomy" id="64495"/>
    <lineage>
        <taxon>Eukaryota</taxon>
        <taxon>Fungi</taxon>
        <taxon>Fungi incertae sedis</taxon>
        <taxon>Mucoromycota</taxon>
        <taxon>Mucoromycotina</taxon>
        <taxon>Mucoromycetes</taxon>
        <taxon>Mucorales</taxon>
        <taxon>Mucorineae</taxon>
        <taxon>Rhizopodaceae</taxon>
        <taxon>Rhizopus</taxon>
    </lineage>
</organism>
<name>A0A9P6XXV7_RHIOR</name>
<protein>
    <submittedName>
        <fullName evidence="1">Uncharacterized protein</fullName>
    </submittedName>
</protein>
<reference evidence="1" key="1">
    <citation type="journal article" date="2020" name="Microb. Genom.">
        <title>Genetic diversity of clinical and environmental Mucorales isolates obtained from an investigation of mucormycosis cases among solid organ transplant recipients.</title>
        <authorList>
            <person name="Nguyen M.H."/>
            <person name="Kaul D."/>
            <person name="Muto C."/>
            <person name="Cheng S.J."/>
            <person name="Richter R.A."/>
            <person name="Bruno V.M."/>
            <person name="Liu G."/>
            <person name="Beyhan S."/>
            <person name="Sundermann A.J."/>
            <person name="Mounaud S."/>
            <person name="Pasculle A.W."/>
            <person name="Nierman W.C."/>
            <person name="Driscoll E."/>
            <person name="Cumbie R."/>
            <person name="Clancy C.J."/>
            <person name="Dupont C.L."/>
        </authorList>
    </citation>
    <scope>NUCLEOTIDE SEQUENCE</scope>
    <source>
        <strain evidence="1">GL16</strain>
    </source>
</reference>
<comment type="caution">
    <text evidence="1">The sequence shown here is derived from an EMBL/GenBank/DDBJ whole genome shotgun (WGS) entry which is preliminary data.</text>
</comment>